<keyword evidence="2" id="KW-1185">Reference proteome</keyword>
<dbReference type="STRING" id="398512.Bccel_0744"/>
<accession>A0A0L6JIB8</accession>
<evidence type="ECO:0000313" key="1">
    <source>
        <dbReference type="EMBL" id="KNY25484.1"/>
    </source>
</evidence>
<proteinExistence type="predicted"/>
<dbReference type="EMBL" id="LGTC01000001">
    <property type="protein sequence ID" value="KNY25484.1"/>
    <property type="molecule type" value="Genomic_DNA"/>
</dbReference>
<name>A0A0L6JIB8_9FIRM</name>
<dbReference type="Proteomes" id="UP000036923">
    <property type="component" value="Unassembled WGS sequence"/>
</dbReference>
<dbReference type="AlphaFoldDB" id="A0A0L6JIB8"/>
<dbReference type="OrthoDB" id="9814833at2"/>
<reference evidence="2" key="1">
    <citation type="submission" date="2015-07" db="EMBL/GenBank/DDBJ databases">
        <title>Near-Complete Genome Sequence of the Cellulolytic Bacterium Bacteroides (Pseudobacteroides) cellulosolvens ATCC 35603.</title>
        <authorList>
            <person name="Dassa B."/>
            <person name="Utturkar S.M."/>
            <person name="Klingeman D.M."/>
            <person name="Hurt R.A."/>
            <person name="Keller M."/>
            <person name="Xu J."/>
            <person name="Reddy Y.H.K."/>
            <person name="Borovok I."/>
            <person name="Grinberg I.R."/>
            <person name="Lamed R."/>
            <person name="Zhivin O."/>
            <person name="Bayer E.A."/>
            <person name="Brown S.D."/>
        </authorList>
    </citation>
    <scope>NUCLEOTIDE SEQUENCE [LARGE SCALE GENOMIC DNA]</scope>
    <source>
        <strain evidence="2">DSM 2933</strain>
    </source>
</reference>
<evidence type="ECO:0000313" key="2">
    <source>
        <dbReference type="Proteomes" id="UP000036923"/>
    </source>
</evidence>
<protein>
    <submittedName>
        <fullName evidence="1">Uncharacterized protein</fullName>
    </submittedName>
</protein>
<sequence length="139" mass="16203">MSFHEFSKEEIEDLFHSMLVNMGRKQVEGCERNYGYMENFKDKFMANAGSEEAQGNFRKIIEWYGSKEAVLDVVKNPNPPEIMQSYQVRISEILKKLSLFKEEDATLFQVEKNCINNFLVGLFTKPIHFNTFTTMLAVI</sequence>
<gene>
    <name evidence="1" type="ORF">Bccel_0744</name>
</gene>
<dbReference type="eggNOG" id="COG0789">
    <property type="taxonomic scope" value="Bacteria"/>
</dbReference>
<comment type="caution">
    <text evidence="1">The sequence shown here is derived from an EMBL/GenBank/DDBJ whole genome shotgun (WGS) entry which is preliminary data.</text>
</comment>
<organism evidence="1 2">
    <name type="scientific">Pseudobacteroides cellulosolvens ATCC 35603 = DSM 2933</name>
    <dbReference type="NCBI Taxonomy" id="398512"/>
    <lineage>
        <taxon>Bacteria</taxon>
        <taxon>Bacillati</taxon>
        <taxon>Bacillota</taxon>
        <taxon>Clostridia</taxon>
        <taxon>Eubacteriales</taxon>
        <taxon>Oscillospiraceae</taxon>
        <taxon>Pseudobacteroides</taxon>
    </lineage>
</organism>
<dbReference type="RefSeq" id="WP_050753058.1">
    <property type="nucleotide sequence ID" value="NZ_JQKC01000020.1"/>
</dbReference>